<keyword evidence="2" id="KW-1185">Reference proteome</keyword>
<reference evidence="1 2" key="1">
    <citation type="submission" date="2016-10" db="EMBL/GenBank/DDBJ databases">
        <authorList>
            <person name="de Groot N.N."/>
        </authorList>
    </citation>
    <scope>NUCLEOTIDE SEQUENCE [LARGE SCALE GENOMIC DNA]</scope>
    <source>
        <strain evidence="1 2">DSM 28129</strain>
    </source>
</reference>
<dbReference type="RefSeq" id="WP_091228832.1">
    <property type="nucleotide sequence ID" value="NZ_FNBG01000008.1"/>
</dbReference>
<organism evidence="1 2">
    <name type="scientific">Fontibacillus panacisegetis</name>
    <dbReference type="NCBI Taxonomy" id="670482"/>
    <lineage>
        <taxon>Bacteria</taxon>
        <taxon>Bacillati</taxon>
        <taxon>Bacillota</taxon>
        <taxon>Bacilli</taxon>
        <taxon>Bacillales</taxon>
        <taxon>Paenibacillaceae</taxon>
        <taxon>Fontibacillus</taxon>
    </lineage>
</organism>
<dbReference type="PANTHER" id="PTHR21621:SF0">
    <property type="entry name" value="BETA-CITRYLGLUTAMATE SYNTHASE B-RELATED"/>
    <property type="match status" value="1"/>
</dbReference>
<dbReference type="OrthoDB" id="7869153at2"/>
<sequence>MGQDYVGILLNSSMYRGIPQRKTGQESLTNHEEAARKYGFTPCFFRLADINPEQGTSIAYISNGREYVKAVIPTPAVIHNRALYPDSSSHRKIRKLTLNGTKVFNINNRYSKDFIHDILWGEPSLRPYLPYSVYASTAAMRIMMQRYDDLIVKPVRGSVGQGIMRLQRINDAWKLTYAPASSKKSWSSIKLRRGELPPWVRRLWLRVPYLIQERIPLAEYHDRSVDLRVTVQRGINGTWSITGLFAKAATQGSFISNIARGGEALPAPMVLTKALPELYIPAVISRVELLALTCAQLLSSRLPLMADLGLDIGLTDNGHPYFIECNGRDQRYGFRKANMIDVWLETYRQPMAFARYLLNTPSSPLLFDHSVSPAASYRR</sequence>
<dbReference type="InterPro" id="IPR026838">
    <property type="entry name" value="YheC/D"/>
</dbReference>
<dbReference type="GO" id="GO:0005737">
    <property type="term" value="C:cytoplasm"/>
    <property type="evidence" value="ECO:0007669"/>
    <property type="project" value="TreeGrafter"/>
</dbReference>
<evidence type="ECO:0000313" key="2">
    <source>
        <dbReference type="Proteomes" id="UP000198972"/>
    </source>
</evidence>
<dbReference type="GO" id="GO:0016879">
    <property type="term" value="F:ligase activity, forming carbon-nitrogen bonds"/>
    <property type="evidence" value="ECO:0007669"/>
    <property type="project" value="TreeGrafter"/>
</dbReference>
<dbReference type="Gene3D" id="3.30.470.20">
    <property type="entry name" value="ATP-grasp fold, B domain"/>
    <property type="match status" value="1"/>
</dbReference>
<accession>A0A1G7JWZ6</accession>
<dbReference type="Pfam" id="PF14398">
    <property type="entry name" value="ATPgrasp_YheCD"/>
    <property type="match status" value="1"/>
</dbReference>
<evidence type="ECO:0000313" key="1">
    <source>
        <dbReference type="EMBL" id="SDF29453.1"/>
    </source>
</evidence>
<dbReference type="Proteomes" id="UP000198972">
    <property type="component" value="Unassembled WGS sequence"/>
</dbReference>
<dbReference type="STRING" id="670482.SAMN04488542_108136"/>
<dbReference type="PANTHER" id="PTHR21621">
    <property type="entry name" value="RIBOSOMAL PROTEIN S6 MODIFICATION PROTEIN"/>
    <property type="match status" value="1"/>
</dbReference>
<protein>
    <submittedName>
        <fullName evidence="1">Glutathione synthase/RimK-type ligase, ATP-grasp superfamily</fullName>
    </submittedName>
</protein>
<proteinExistence type="predicted"/>
<keyword evidence="1" id="KW-0436">Ligase</keyword>
<dbReference type="EMBL" id="FNBG01000008">
    <property type="protein sequence ID" value="SDF29453.1"/>
    <property type="molecule type" value="Genomic_DNA"/>
</dbReference>
<dbReference type="SUPFAM" id="SSF56059">
    <property type="entry name" value="Glutathione synthetase ATP-binding domain-like"/>
    <property type="match status" value="1"/>
</dbReference>
<name>A0A1G7JWZ6_9BACL</name>
<gene>
    <name evidence="1" type="ORF">SAMN04488542_108136</name>
</gene>
<dbReference type="AlphaFoldDB" id="A0A1G7JWZ6"/>